<evidence type="ECO:0000256" key="2">
    <source>
        <dbReference type="ARBA" id="ARBA00023002"/>
    </source>
</evidence>
<evidence type="ECO:0000259" key="4">
    <source>
        <dbReference type="Pfam" id="PF00881"/>
    </source>
</evidence>
<dbReference type="AlphaFoldDB" id="A0A7W7FUS3"/>
<dbReference type="SUPFAM" id="SSF55469">
    <property type="entry name" value="FMN-dependent nitroreductase-like"/>
    <property type="match status" value="1"/>
</dbReference>
<feature type="domain" description="Nitroreductase" evidence="4">
    <location>
        <begin position="13"/>
        <end position="185"/>
    </location>
</feature>
<dbReference type="Proteomes" id="UP000533598">
    <property type="component" value="Unassembled WGS sequence"/>
</dbReference>
<proteinExistence type="inferred from homology"/>
<gene>
    <name evidence="5" type="ORF">HNR67_004438</name>
</gene>
<keyword evidence="6" id="KW-1185">Reference proteome</keyword>
<name>A0A7W7FUS3_9PSEU</name>
<dbReference type="PANTHER" id="PTHR43673">
    <property type="entry name" value="NAD(P)H NITROREDUCTASE YDGI-RELATED"/>
    <property type="match status" value="1"/>
</dbReference>
<dbReference type="RefSeq" id="WP_185004167.1">
    <property type="nucleotide sequence ID" value="NZ_BAAAUI010000004.1"/>
</dbReference>
<protein>
    <submittedName>
        <fullName evidence="5">Nitroreductase</fullName>
    </submittedName>
</protein>
<keyword evidence="2" id="KW-0560">Oxidoreductase</keyword>
<evidence type="ECO:0000313" key="5">
    <source>
        <dbReference type="EMBL" id="MBB4678320.1"/>
    </source>
</evidence>
<dbReference type="PANTHER" id="PTHR43673:SF10">
    <property type="entry name" value="NADH DEHYDROGENASE_NAD(P)H NITROREDUCTASE XCC3605-RELATED"/>
    <property type="match status" value="1"/>
</dbReference>
<dbReference type="CDD" id="cd02062">
    <property type="entry name" value="Nitro_FMN_reductase"/>
    <property type="match status" value="1"/>
</dbReference>
<evidence type="ECO:0000256" key="1">
    <source>
        <dbReference type="ARBA" id="ARBA00007118"/>
    </source>
</evidence>
<accession>A0A7W7FUS3</accession>
<sequence length="215" mass="23952">MTELSAHEVLTTTRTVRRRLDLDRPVDLDLIRQALSTALQAPSGSNAQRWHFLVITDADQRAAIGEYYRRAAEAYFQTAESAGNQPHEDPNRQRTQQRVRNSSEHLAQNMGRVPVLVIPAIETPNVTELPAGNQSGLWGSILPAAWSYMLAARNLGLAAAWTTLHLKYEREVAELLGLPPTVHQAALIPTAHHTGDGFKPAPRQPLDEVLHLNRW</sequence>
<dbReference type="InterPro" id="IPR000415">
    <property type="entry name" value="Nitroreductase-like"/>
</dbReference>
<feature type="compositionally biased region" description="Polar residues" evidence="3">
    <location>
        <begin position="93"/>
        <end position="103"/>
    </location>
</feature>
<feature type="region of interest" description="Disordered" evidence="3">
    <location>
        <begin position="79"/>
        <end position="103"/>
    </location>
</feature>
<dbReference type="GO" id="GO:0016491">
    <property type="term" value="F:oxidoreductase activity"/>
    <property type="evidence" value="ECO:0007669"/>
    <property type="project" value="UniProtKB-KW"/>
</dbReference>
<dbReference type="Pfam" id="PF00881">
    <property type="entry name" value="Nitroreductase"/>
    <property type="match status" value="1"/>
</dbReference>
<dbReference type="InterPro" id="IPR029479">
    <property type="entry name" value="Nitroreductase"/>
</dbReference>
<dbReference type="Gene3D" id="3.40.109.10">
    <property type="entry name" value="NADH Oxidase"/>
    <property type="match status" value="1"/>
</dbReference>
<evidence type="ECO:0000256" key="3">
    <source>
        <dbReference type="SAM" id="MobiDB-lite"/>
    </source>
</evidence>
<dbReference type="EMBL" id="JACHMH010000001">
    <property type="protein sequence ID" value="MBB4678320.1"/>
    <property type="molecule type" value="Genomic_DNA"/>
</dbReference>
<comment type="similarity">
    <text evidence="1">Belongs to the nitroreductase family.</text>
</comment>
<comment type="caution">
    <text evidence="5">The sequence shown here is derived from an EMBL/GenBank/DDBJ whole genome shotgun (WGS) entry which is preliminary data.</text>
</comment>
<organism evidence="5 6">
    <name type="scientific">Crossiella cryophila</name>
    <dbReference type="NCBI Taxonomy" id="43355"/>
    <lineage>
        <taxon>Bacteria</taxon>
        <taxon>Bacillati</taxon>
        <taxon>Actinomycetota</taxon>
        <taxon>Actinomycetes</taxon>
        <taxon>Pseudonocardiales</taxon>
        <taxon>Pseudonocardiaceae</taxon>
        <taxon>Crossiella</taxon>
    </lineage>
</organism>
<evidence type="ECO:0000313" key="6">
    <source>
        <dbReference type="Proteomes" id="UP000533598"/>
    </source>
</evidence>
<reference evidence="5 6" key="1">
    <citation type="submission" date="2020-08" db="EMBL/GenBank/DDBJ databases">
        <title>Sequencing the genomes of 1000 actinobacteria strains.</title>
        <authorList>
            <person name="Klenk H.-P."/>
        </authorList>
    </citation>
    <scope>NUCLEOTIDE SEQUENCE [LARGE SCALE GENOMIC DNA]</scope>
    <source>
        <strain evidence="5 6">DSM 44230</strain>
    </source>
</reference>